<keyword evidence="7" id="KW-1185">Reference proteome</keyword>
<dbReference type="RefSeq" id="WP_377457401.1">
    <property type="nucleotide sequence ID" value="NZ_JBHLUB010000001.1"/>
</dbReference>
<evidence type="ECO:0000259" key="5">
    <source>
        <dbReference type="PROSITE" id="PS51464"/>
    </source>
</evidence>
<evidence type="ECO:0000256" key="2">
    <source>
        <dbReference type="ARBA" id="ARBA00023152"/>
    </source>
</evidence>
<keyword evidence="3 4" id="KW-0413">Isomerase</keyword>
<gene>
    <name evidence="6" type="ORF">ACFFFR_00950</name>
</gene>
<dbReference type="EMBL" id="JBHLUB010000001">
    <property type="protein sequence ID" value="MFC0580956.1"/>
    <property type="molecule type" value="Genomic_DNA"/>
</dbReference>
<reference evidence="6 7" key="1">
    <citation type="submission" date="2024-09" db="EMBL/GenBank/DDBJ databases">
        <authorList>
            <person name="Sun Q."/>
            <person name="Mori K."/>
        </authorList>
    </citation>
    <scope>NUCLEOTIDE SEQUENCE [LARGE SCALE GENOMIC DNA]</scope>
    <source>
        <strain evidence="6 7">NCAIM B.02604</strain>
    </source>
</reference>
<comment type="caution">
    <text evidence="6">The sequence shown here is derived from an EMBL/GenBank/DDBJ whole genome shotgun (WGS) entry which is preliminary data.</text>
</comment>
<comment type="pathway">
    <text evidence="4">Carbohydrate degradation; glycolysis; D-glyceraldehyde 3-phosphate and glycerone phosphate from D-glucose: step 2/4.</text>
</comment>
<dbReference type="GO" id="GO:0016853">
    <property type="term" value="F:isomerase activity"/>
    <property type="evidence" value="ECO:0007669"/>
    <property type="project" value="UniProtKB-KW"/>
</dbReference>
<keyword evidence="2 4" id="KW-0324">Glycolysis</keyword>
<dbReference type="SUPFAM" id="SSF53697">
    <property type="entry name" value="SIS domain"/>
    <property type="match status" value="1"/>
</dbReference>
<evidence type="ECO:0000256" key="3">
    <source>
        <dbReference type="ARBA" id="ARBA00023235"/>
    </source>
</evidence>
<feature type="domain" description="SIS" evidence="5">
    <location>
        <begin position="72"/>
        <end position="225"/>
    </location>
</feature>
<dbReference type="InterPro" id="IPR001672">
    <property type="entry name" value="G6P_Isomerase"/>
</dbReference>
<dbReference type="PRINTS" id="PR00662">
    <property type="entry name" value="G6PISOMERASE"/>
</dbReference>
<dbReference type="PROSITE" id="PS51464">
    <property type="entry name" value="SIS"/>
    <property type="match status" value="1"/>
</dbReference>
<dbReference type="PANTHER" id="PTHR11469:SF1">
    <property type="entry name" value="GLUCOSE-6-PHOSPHATE ISOMERASE"/>
    <property type="match status" value="1"/>
</dbReference>
<protein>
    <recommendedName>
        <fullName evidence="4">Glucose-6-phosphate isomerase</fullName>
        <ecNumber evidence="4">5.3.1.9</ecNumber>
    </recommendedName>
</protein>
<dbReference type="PROSITE" id="PS51463">
    <property type="entry name" value="P_GLUCOSE_ISOMERASE_3"/>
    <property type="match status" value="1"/>
</dbReference>
<evidence type="ECO:0000313" key="7">
    <source>
        <dbReference type="Proteomes" id="UP001589862"/>
    </source>
</evidence>
<evidence type="ECO:0000313" key="6">
    <source>
        <dbReference type="EMBL" id="MFC0580956.1"/>
    </source>
</evidence>
<evidence type="ECO:0000256" key="4">
    <source>
        <dbReference type="RuleBase" id="RU000612"/>
    </source>
</evidence>
<keyword evidence="1 4" id="KW-0312">Gluconeogenesis</keyword>
<sequence>MTALGFAAYGAAASAIDQHLPTMITQQLASRMMRDQDPTLWGPDAVDEASKRLGWTQPFEDAYKALDEAEAYAAQLREAGIEHIILAGMGGSSLAPELIAADAGAQTLTVLDSTDPAHISRVLDRDLSRTVMVVASKSGSTTETDSQRRAFLGACEEAGLHGPDHVVVVTDPGSPLAQTATEDGYRKIFYGDPDIGGRFSALSAFGIVPTVLAGIDTRAVVEDAAAIAELISEDDTDNMALQLAAALGGTQPLRDKLIIINHGTDVQPVLPGFGAWAEQLIAESTGKNGYGLLPVPVSPEAYEATHGLDDAIRIHLLGEDDDYSLAEGQDAIALHGPLGAQFFLWEAATSLACTFAPVNPFDQPDVESAKVAARKQLAEEPVPPAPNFAEDTIAMLPSGPFDSASSLQEALKQLTAAVKSTGYLSIQAYLDREADTELEQIRDTLAANIGRPVTFGWGPRFLHSTGQYHKGGPANGVFLQITTTDQPEHDIPGRPFGFGQLIQAQADGDASVLAGHRLPVLRLSLTDRAAGIRQLADLVASLNTV</sequence>
<dbReference type="PANTHER" id="PTHR11469">
    <property type="entry name" value="GLUCOSE-6-PHOSPHATE ISOMERASE"/>
    <property type="match status" value="1"/>
</dbReference>
<dbReference type="InterPro" id="IPR001347">
    <property type="entry name" value="SIS_dom"/>
</dbReference>
<dbReference type="InterPro" id="IPR046348">
    <property type="entry name" value="SIS_dom_sf"/>
</dbReference>
<dbReference type="Pfam" id="PF00342">
    <property type="entry name" value="PGI"/>
    <property type="match status" value="1"/>
</dbReference>
<evidence type="ECO:0000256" key="1">
    <source>
        <dbReference type="ARBA" id="ARBA00022432"/>
    </source>
</evidence>
<proteinExistence type="inferred from homology"/>
<dbReference type="Proteomes" id="UP001589862">
    <property type="component" value="Unassembled WGS sequence"/>
</dbReference>
<dbReference type="EC" id="5.3.1.9" evidence="4"/>
<dbReference type="Gene3D" id="3.40.50.10490">
    <property type="entry name" value="Glucose-6-phosphate isomerase like protein, domain 1"/>
    <property type="match status" value="2"/>
</dbReference>
<comment type="similarity">
    <text evidence="4">Belongs to the GPI family.</text>
</comment>
<comment type="catalytic activity">
    <reaction evidence="4">
        <text>alpha-D-glucose 6-phosphate = beta-D-fructose 6-phosphate</text>
        <dbReference type="Rhea" id="RHEA:11816"/>
        <dbReference type="ChEBI" id="CHEBI:57634"/>
        <dbReference type="ChEBI" id="CHEBI:58225"/>
        <dbReference type="EC" id="5.3.1.9"/>
    </reaction>
</comment>
<accession>A0ABV6P8K7</accession>
<organism evidence="6 7">
    <name type="scientific">Micrococcoides hystricis</name>
    <dbReference type="NCBI Taxonomy" id="1572761"/>
    <lineage>
        <taxon>Bacteria</taxon>
        <taxon>Bacillati</taxon>
        <taxon>Actinomycetota</taxon>
        <taxon>Actinomycetes</taxon>
        <taxon>Micrococcales</taxon>
        <taxon>Micrococcaceae</taxon>
        <taxon>Micrococcoides</taxon>
    </lineage>
</organism>
<name>A0ABV6P8K7_9MICC</name>